<name>A0A8S9SQ25_BRACR</name>
<dbReference type="EMBL" id="QGKX02000004">
    <property type="protein sequence ID" value="KAF3602878.1"/>
    <property type="molecule type" value="Genomic_DNA"/>
</dbReference>
<proteinExistence type="predicted"/>
<accession>A0A8S9SQ25</accession>
<gene>
    <name evidence="1" type="ORF">F2Q69_00037108</name>
</gene>
<protein>
    <submittedName>
        <fullName evidence="1">Uncharacterized protein</fullName>
    </submittedName>
</protein>
<evidence type="ECO:0000313" key="2">
    <source>
        <dbReference type="Proteomes" id="UP000712600"/>
    </source>
</evidence>
<dbReference type="Proteomes" id="UP000712600">
    <property type="component" value="Unassembled WGS sequence"/>
</dbReference>
<dbReference type="AlphaFoldDB" id="A0A8S9SQ25"/>
<sequence>MTHESSEQVVNPWAVSAKEGGKIDYEANRQVWLQEDKMSRSLIVFKDSLLVNLTSSSAVASSSHTGTSMRFWILMSEETSSISTLEEDFHQNLCIWAI</sequence>
<comment type="caution">
    <text evidence="1">The sequence shown here is derived from an EMBL/GenBank/DDBJ whole genome shotgun (WGS) entry which is preliminary data.</text>
</comment>
<organism evidence="1 2">
    <name type="scientific">Brassica cretica</name>
    <name type="common">Mustard</name>
    <dbReference type="NCBI Taxonomy" id="69181"/>
    <lineage>
        <taxon>Eukaryota</taxon>
        <taxon>Viridiplantae</taxon>
        <taxon>Streptophyta</taxon>
        <taxon>Embryophyta</taxon>
        <taxon>Tracheophyta</taxon>
        <taxon>Spermatophyta</taxon>
        <taxon>Magnoliopsida</taxon>
        <taxon>eudicotyledons</taxon>
        <taxon>Gunneridae</taxon>
        <taxon>Pentapetalae</taxon>
        <taxon>rosids</taxon>
        <taxon>malvids</taxon>
        <taxon>Brassicales</taxon>
        <taxon>Brassicaceae</taxon>
        <taxon>Brassiceae</taxon>
        <taxon>Brassica</taxon>
    </lineage>
</organism>
<evidence type="ECO:0000313" key="1">
    <source>
        <dbReference type="EMBL" id="KAF3602878.1"/>
    </source>
</evidence>
<reference evidence="1" key="1">
    <citation type="submission" date="2019-12" db="EMBL/GenBank/DDBJ databases">
        <title>Genome sequencing and annotation of Brassica cretica.</title>
        <authorList>
            <person name="Studholme D.J."/>
            <person name="Sarris P."/>
        </authorList>
    </citation>
    <scope>NUCLEOTIDE SEQUENCE</scope>
    <source>
        <strain evidence="1">PFS-109/04</strain>
        <tissue evidence="1">Leaf</tissue>
    </source>
</reference>